<evidence type="ECO:0000313" key="1">
    <source>
        <dbReference type="EMBL" id="BBX69281.1"/>
    </source>
</evidence>
<dbReference type="RefSeq" id="WP_163722806.1">
    <property type="nucleotide sequence ID" value="NZ_AP022574.1"/>
</dbReference>
<keyword evidence="2" id="KW-1185">Reference proteome</keyword>
<proteinExistence type="predicted"/>
<accession>A0A7I7MAK3</accession>
<dbReference type="AlphaFoldDB" id="A0A7I7MAK3"/>
<dbReference type="EMBL" id="AP022574">
    <property type="protein sequence ID" value="BBX69281.1"/>
    <property type="molecule type" value="Genomic_DNA"/>
</dbReference>
<protein>
    <recommendedName>
        <fullName evidence="3">Polyketide cyclase</fullName>
    </recommendedName>
</protein>
<evidence type="ECO:0000313" key="2">
    <source>
        <dbReference type="Proteomes" id="UP000466514"/>
    </source>
</evidence>
<organism evidence="1 2">
    <name type="scientific">Mycolicibacterium psychrotolerans</name>
    <dbReference type="NCBI Taxonomy" id="216929"/>
    <lineage>
        <taxon>Bacteria</taxon>
        <taxon>Bacillati</taxon>
        <taxon>Actinomycetota</taxon>
        <taxon>Actinomycetes</taxon>
        <taxon>Mycobacteriales</taxon>
        <taxon>Mycobacteriaceae</taxon>
        <taxon>Mycolicibacterium</taxon>
    </lineage>
</organism>
<name>A0A7I7MAK3_9MYCO</name>
<dbReference type="KEGG" id="mpsc:MPSYJ_27420"/>
<sequence>MTRSIDFSVDSHASVDEIYWAFSQEEYWRARMKAFGGMGKLDALDVRPDGSVSDGMIGRLMVPQFSVIQRFTAKWITQNS</sequence>
<dbReference type="Proteomes" id="UP000466514">
    <property type="component" value="Chromosome"/>
</dbReference>
<gene>
    <name evidence="1" type="ORF">MPSYJ_27420</name>
</gene>
<reference evidence="1 2" key="1">
    <citation type="journal article" date="2019" name="Emerg. Microbes Infect.">
        <title>Comprehensive subspecies identification of 175 nontuberculous mycobacteria species based on 7547 genomic profiles.</title>
        <authorList>
            <person name="Matsumoto Y."/>
            <person name="Kinjo T."/>
            <person name="Motooka D."/>
            <person name="Nabeya D."/>
            <person name="Jung N."/>
            <person name="Uechi K."/>
            <person name="Horii T."/>
            <person name="Iida T."/>
            <person name="Fujita J."/>
            <person name="Nakamura S."/>
        </authorList>
    </citation>
    <scope>NUCLEOTIDE SEQUENCE [LARGE SCALE GENOMIC DNA]</scope>
    <source>
        <strain evidence="1 2">JCM 13323</strain>
    </source>
</reference>
<evidence type="ECO:0008006" key="3">
    <source>
        <dbReference type="Google" id="ProtNLM"/>
    </source>
</evidence>